<organism evidence="2">
    <name type="scientific">Ixodes ricinus</name>
    <name type="common">Common tick</name>
    <name type="synonym">Acarus ricinus</name>
    <dbReference type="NCBI Taxonomy" id="34613"/>
    <lineage>
        <taxon>Eukaryota</taxon>
        <taxon>Metazoa</taxon>
        <taxon>Ecdysozoa</taxon>
        <taxon>Arthropoda</taxon>
        <taxon>Chelicerata</taxon>
        <taxon>Arachnida</taxon>
        <taxon>Acari</taxon>
        <taxon>Parasitiformes</taxon>
        <taxon>Ixodida</taxon>
        <taxon>Ixodoidea</taxon>
        <taxon>Ixodidae</taxon>
        <taxon>Ixodinae</taxon>
        <taxon>Ixodes</taxon>
    </lineage>
</organism>
<keyword evidence="1" id="KW-0472">Membrane</keyword>
<accession>A0A6B0UMK1</accession>
<feature type="transmembrane region" description="Helical" evidence="1">
    <location>
        <begin position="57"/>
        <end position="75"/>
    </location>
</feature>
<feature type="transmembrane region" description="Helical" evidence="1">
    <location>
        <begin position="96"/>
        <end position="115"/>
    </location>
</feature>
<name>A0A6B0UMK1_IXORI</name>
<evidence type="ECO:0000256" key="1">
    <source>
        <dbReference type="SAM" id="Phobius"/>
    </source>
</evidence>
<dbReference type="EMBL" id="GIFC01008813">
    <property type="protein sequence ID" value="MXU90896.1"/>
    <property type="molecule type" value="Transcribed_RNA"/>
</dbReference>
<keyword evidence="1" id="KW-1133">Transmembrane helix</keyword>
<proteinExistence type="predicted"/>
<sequence length="118" mass="13799">MQSWGVRSLRGVRLFASVFARIMNGPFIMKHRRSFLSLCARSKTKLRCAKKSSSPCFLSWAFLSFCSAFLSYFLARDLKGKLRCVKKEKKKLLFMFLFLLVPWTFFFFAAFGKLFCFA</sequence>
<dbReference type="AlphaFoldDB" id="A0A6B0UMK1"/>
<keyword evidence="1" id="KW-0812">Transmembrane</keyword>
<evidence type="ECO:0000313" key="2">
    <source>
        <dbReference type="EMBL" id="MXU90896.1"/>
    </source>
</evidence>
<protein>
    <submittedName>
        <fullName evidence="2">Uncharacterized protein</fullName>
    </submittedName>
</protein>
<reference evidence="2" key="1">
    <citation type="submission" date="2019-12" db="EMBL/GenBank/DDBJ databases">
        <title>An insight into the sialome of adult female Ixodes ricinus ticks feeding for 6 days.</title>
        <authorList>
            <person name="Perner J."/>
            <person name="Ribeiro J.M.C."/>
        </authorList>
    </citation>
    <scope>NUCLEOTIDE SEQUENCE</scope>
    <source>
        <strain evidence="2">Semi-engorged</strain>
        <tissue evidence="2">Salivary glands</tissue>
    </source>
</reference>